<dbReference type="Proteomes" id="UP001381693">
    <property type="component" value="Unassembled WGS sequence"/>
</dbReference>
<dbReference type="AlphaFoldDB" id="A0AAN8XGP1"/>
<evidence type="ECO:0008006" key="3">
    <source>
        <dbReference type="Google" id="ProtNLM"/>
    </source>
</evidence>
<protein>
    <recommendedName>
        <fullName evidence="3">Endonuclease/exonuclease/phosphatase domain-containing protein</fullName>
    </recommendedName>
</protein>
<keyword evidence="2" id="KW-1185">Reference proteome</keyword>
<gene>
    <name evidence="1" type="ORF">SK128_006248</name>
</gene>
<reference evidence="1 2" key="1">
    <citation type="submission" date="2023-11" db="EMBL/GenBank/DDBJ databases">
        <title>Halocaridina rubra genome assembly.</title>
        <authorList>
            <person name="Smith C."/>
        </authorList>
    </citation>
    <scope>NUCLEOTIDE SEQUENCE [LARGE SCALE GENOMIC DNA]</scope>
    <source>
        <strain evidence="1">EP-1</strain>
        <tissue evidence="1">Whole</tissue>
    </source>
</reference>
<dbReference type="EMBL" id="JAXCGZ010005660">
    <property type="protein sequence ID" value="KAK7081288.1"/>
    <property type="molecule type" value="Genomic_DNA"/>
</dbReference>
<accession>A0AAN8XGP1</accession>
<sequence length="153" mass="16942">MFDSDAQLYILSWNSCGIKLPSKLAAVKILNIVSVPPPAARGMVYIGDFNTRHPALGDLSGTENHSGARLIEFIRAKHLSQWDTGGAMYSQGGTLDQIPDETSYLDDRQTYHGSRKEGFGGHFRLLEESNPQDLTSISDVQYYPSCLTTMFSH</sequence>
<comment type="caution">
    <text evidence="1">The sequence shown here is derived from an EMBL/GenBank/DDBJ whole genome shotgun (WGS) entry which is preliminary data.</text>
</comment>
<dbReference type="InterPro" id="IPR036691">
    <property type="entry name" value="Endo/exonu/phosph_ase_sf"/>
</dbReference>
<name>A0AAN8XGP1_HALRR</name>
<organism evidence="1 2">
    <name type="scientific">Halocaridina rubra</name>
    <name type="common">Hawaiian red shrimp</name>
    <dbReference type="NCBI Taxonomy" id="373956"/>
    <lineage>
        <taxon>Eukaryota</taxon>
        <taxon>Metazoa</taxon>
        <taxon>Ecdysozoa</taxon>
        <taxon>Arthropoda</taxon>
        <taxon>Crustacea</taxon>
        <taxon>Multicrustacea</taxon>
        <taxon>Malacostraca</taxon>
        <taxon>Eumalacostraca</taxon>
        <taxon>Eucarida</taxon>
        <taxon>Decapoda</taxon>
        <taxon>Pleocyemata</taxon>
        <taxon>Caridea</taxon>
        <taxon>Atyoidea</taxon>
        <taxon>Atyidae</taxon>
        <taxon>Halocaridina</taxon>
    </lineage>
</organism>
<proteinExistence type="predicted"/>
<evidence type="ECO:0000313" key="1">
    <source>
        <dbReference type="EMBL" id="KAK7081288.1"/>
    </source>
</evidence>
<evidence type="ECO:0000313" key="2">
    <source>
        <dbReference type="Proteomes" id="UP001381693"/>
    </source>
</evidence>
<dbReference type="Gene3D" id="3.60.10.10">
    <property type="entry name" value="Endonuclease/exonuclease/phosphatase"/>
    <property type="match status" value="1"/>
</dbReference>